<evidence type="ECO:0000313" key="4">
    <source>
        <dbReference type="Proteomes" id="UP000622797"/>
    </source>
</evidence>
<dbReference type="Pfam" id="PF11951">
    <property type="entry name" value="Fungal_trans_2"/>
    <property type="match status" value="1"/>
</dbReference>
<dbReference type="PANTHER" id="PTHR37534">
    <property type="entry name" value="TRANSCRIPTIONAL ACTIVATOR PROTEIN UGA3"/>
    <property type="match status" value="1"/>
</dbReference>
<reference evidence="3" key="2">
    <citation type="submission" date="2020-05" db="EMBL/GenBank/DDBJ databases">
        <authorList>
            <person name="Kim H.-S."/>
            <person name="Proctor R.H."/>
            <person name="Brown D.W."/>
        </authorList>
    </citation>
    <scope>NUCLEOTIDE SEQUENCE</scope>
    <source>
        <strain evidence="3">NRRL 20472</strain>
    </source>
</reference>
<reference evidence="3" key="1">
    <citation type="journal article" date="2020" name="BMC Genomics">
        <title>Correction to: Identification and distribution of gene clusters required for synthesis of sphingolipid metabolism inhibitors in diverse species of the filamentous fungus Fusarium.</title>
        <authorList>
            <person name="Kim H.S."/>
            <person name="Lohmar J.M."/>
            <person name="Busman M."/>
            <person name="Brown D.W."/>
            <person name="Naumann T.A."/>
            <person name="Divon H.H."/>
            <person name="Lysoe E."/>
            <person name="Uhlig S."/>
            <person name="Proctor R.H."/>
        </authorList>
    </citation>
    <scope>NUCLEOTIDE SEQUENCE</scope>
    <source>
        <strain evidence="3">NRRL 20472</strain>
    </source>
</reference>
<evidence type="ECO:0000313" key="3">
    <source>
        <dbReference type="EMBL" id="KAF4971486.1"/>
    </source>
</evidence>
<comment type="caution">
    <text evidence="3">The sequence shown here is derived from an EMBL/GenBank/DDBJ whole genome shotgun (WGS) entry which is preliminary data.</text>
</comment>
<comment type="subcellular location">
    <subcellularLocation>
        <location evidence="1">Nucleus</location>
    </subcellularLocation>
</comment>
<dbReference type="AlphaFoldDB" id="A0A8H4U814"/>
<dbReference type="OrthoDB" id="406634at2759"/>
<organism evidence="3 4">
    <name type="scientific">Fusarium sarcochroum</name>
    <dbReference type="NCBI Taxonomy" id="1208366"/>
    <lineage>
        <taxon>Eukaryota</taxon>
        <taxon>Fungi</taxon>
        <taxon>Dikarya</taxon>
        <taxon>Ascomycota</taxon>
        <taxon>Pezizomycotina</taxon>
        <taxon>Sordariomycetes</taxon>
        <taxon>Hypocreomycetidae</taxon>
        <taxon>Hypocreales</taxon>
        <taxon>Nectriaceae</taxon>
        <taxon>Fusarium</taxon>
        <taxon>Fusarium lateritium species complex</taxon>
    </lineage>
</organism>
<dbReference type="GO" id="GO:0000976">
    <property type="term" value="F:transcription cis-regulatory region binding"/>
    <property type="evidence" value="ECO:0007669"/>
    <property type="project" value="TreeGrafter"/>
</dbReference>
<gene>
    <name evidence="3" type="ORF">FSARC_1714</name>
</gene>
<dbReference type="GO" id="GO:0005634">
    <property type="term" value="C:nucleus"/>
    <property type="evidence" value="ECO:0007669"/>
    <property type="project" value="UniProtKB-SubCell"/>
</dbReference>
<dbReference type="PANTHER" id="PTHR37534:SF11">
    <property type="entry name" value="ZN(II)2CYS6 TRANSCRIPTION FACTOR (EUROFUNG)"/>
    <property type="match status" value="1"/>
</dbReference>
<sequence length="603" mass="66642">MAQTDNTNTGLHLNTLENVSDVFQCDPTSLSHDCDLPWPVEAPSLWQPTESDLAITGADETLWDTLNNSGPPTMQVSQHDLILMPNPSIIQAPVHLSTTLIEYWFRNICPVRSAFDSEVNNNRSLARNAWTTSEAAFYAMQVMSAACLIGTMPQLSEALPLLREQAIFAINQGIYQVRTMRTARVTADLAFAVFALGTSSHWINPTASVYPWLESARELLSIWRLRLSTADALLYAYFCQALTYWEMLLTVVGVGSNFATVEKRRGKYRVNLRRAMGLEADDSGVAQDEQSSLSSSIKLVGTLPNSWCGISNEVVGVFGQVLALCRSACEYNQEKTTLTLSTTSKALCDIAVAHELEKELLGMDFDTIVLLEEVEGYYVDTQDHNTPVSHLLQTAEAYRKAGLLQLYLTFDDLVVSTSNGRTGPPATYAPSSDAVDKESRGRSLVDLALQLVATLEKIPAESGSKFIHPMLYLSAAVGLRFDKYPSHPQGPGLSEELTSGPSNLSYFQDDWDLLDPTHTTSSLSNEANALATFLPQSILKIAEARHLVWSRLSIIRQALPYKASDSLLRLVKAIWSEYDEPKPHTSTMHWLKVLSQTGLEIPL</sequence>
<dbReference type="InterPro" id="IPR021858">
    <property type="entry name" value="Fun_TF"/>
</dbReference>
<dbReference type="GO" id="GO:0003700">
    <property type="term" value="F:DNA-binding transcription factor activity"/>
    <property type="evidence" value="ECO:0007669"/>
    <property type="project" value="TreeGrafter"/>
</dbReference>
<dbReference type="GO" id="GO:0045944">
    <property type="term" value="P:positive regulation of transcription by RNA polymerase II"/>
    <property type="evidence" value="ECO:0007669"/>
    <property type="project" value="TreeGrafter"/>
</dbReference>
<accession>A0A8H4U814</accession>
<keyword evidence="4" id="KW-1185">Reference proteome</keyword>
<evidence type="ECO:0000256" key="2">
    <source>
        <dbReference type="ARBA" id="ARBA00023242"/>
    </source>
</evidence>
<evidence type="ECO:0000256" key="1">
    <source>
        <dbReference type="ARBA" id="ARBA00004123"/>
    </source>
</evidence>
<name>A0A8H4U814_9HYPO</name>
<proteinExistence type="predicted"/>
<dbReference type="EMBL" id="JABEXW010000093">
    <property type="protein sequence ID" value="KAF4971486.1"/>
    <property type="molecule type" value="Genomic_DNA"/>
</dbReference>
<keyword evidence="2" id="KW-0539">Nucleus</keyword>
<protein>
    <submittedName>
        <fullName evidence="3">Uncharacterized protein</fullName>
    </submittedName>
</protein>
<dbReference type="Proteomes" id="UP000622797">
    <property type="component" value="Unassembled WGS sequence"/>
</dbReference>